<protein>
    <submittedName>
        <fullName evidence="1">Uncharacterized protein</fullName>
    </submittedName>
</protein>
<evidence type="ECO:0000313" key="1">
    <source>
        <dbReference type="EMBL" id="QDT95843.1"/>
    </source>
</evidence>
<organism evidence="1 2">
    <name type="scientific">Gimesia aquarii</name>
    <dbReference type="NCBI Taxonomy" id="2527964"/>
    <lineage>
        <taxon>Bacteria</taxon>
        <taxon>Pseudomonadati</taxon>
        <taxon>Planctomycetota</taxon>
        <taxon>Planctomycetia</taxon>
        <taxon>Planctomycetales</taxon>
        <taxon>Planctomycetaceae</taxon>
        <taxon>Gimesia</taxon>
    </lineage>
</organism>
<sequence>MLCIGNLRGIYRIYWKDNAVNMTHERKMYRLYAS</sequence>
<dbReference type="EMBL" id="CP037920">
    <property type="protein sequence ID" value="QDT95843.1"/>
    <property type="molecule type" value="Genomic_DNA"/>
</dbReference>
<dbReference type="AlphaFoldDB" id="A0A517VS62"/>
<name>A0A517VS62_9PLAN</name>
<gene>
    <name evidence="1" type="ORF">V144x_12910</name>
</gene>
<accession>A0A517VS62</accession>
<dbReference type="KEGG" id="gaw:V144x_12910"/>
<dbReference type="Proteomes" id="UP000318704">
    <property type="component" value="Chromosome"/>
</dbReference>
<reference evidence="1 2" key="1">
    <citation type="submission" date="2019-03" db="EMBL/GenBank/DDBJ databases">
        <title>Deep-cultivation of Planctomycetes and their phenomic and genomic characterization uncovers novel biology.</title>
        <authorList>
            <person name="Wiegand S."/>
            <person name="Jogler M."/>
            <person name="Boedeker C."/>
            <person name="Pinto D."/>
            <person name="Vollmers J."/>
            <person name="Rivas-Marin E."/>
            <person name="Kohn T."/>
            <person name="Peeters S.H."/>
            <person name="Heuer A."/>
            <person name="Rast P."/>
            <person name="Oberbeckmann S."/>
            <person name="Bunk B."/>
            <person name="Jeske O."/>
            <person name="Meyerdierks A."/>
            <person name="Storesund J.E."/>
            <person name="Kallscheuer N."/>
            <person name="Luecker S."/>
            <person name="Lage O.M."/>
            <person name="Pohl T."/>
            <person name="Merkel B.J."/>
            <person name="Hornburger P."/>
            <person name="Mueller R.-W."/>
            <person name="Bruemmer F."/>
            <person name="Labrenz M."/>
            <person name="Spormann A.M."/>
            <person name="Op den Camp H."/>
            <person name="Overmann J."/>
            <person name="Amann R."/>
            <person name="Jetten M.S.M."/>
            <person name="Mascher T."/>
            <person name="Medema M.H."/>
            <person name="Devos D.P."/>
            <person name="Kaster A.-K."/>
            <person name="Ovreas L."/>
            <person name="Rohde M."/>
            <person name="Galperin M.Y."/>
            <person name="Jogler C."/>
        </authorList>
    </citation>
    <scope>NUCLEOTIDE SEQUENCE [LARGE SCALE GENOMIC DNA]</scope>
    <source>
        <strain evidence="1 2">V144</strain>
    </source>
</reference>
<proteinExistence type="predicted"/>
<evidence type="ECO:0000313" key="2">
    <source>
        <dbReference type="Proteomes" id="UP000318704"/>
    </source>
</evidence>